<dbReference type="Proteomes" id="UP001500630">
    <property type="component" value="Unassembled WGS sequence"/>
</dbReference>
<evidence type="ECO:0000256" key="1">
    <source>
        <dbReference type="ARBA" id="ARBA00008853"/>
    </source>
</evidence>
<evidence type="ECO:0000259" key="2">
    <source>
        <dbReference type="Pfam" id="PF08450"/>
    </source>
</evidence>
<comment type="similarity">
    <text evidence="1">Belongs to the SMP-30/CGR1 family.</text>
</comment>
<organism evidence="3 4">
    <name type="scientific">Nonomuraea rosea</name>
    <dbReference type="NCBI Taxonomy" id="638574"/>
    <lineage>
        <taxon>Bacteria</taxon>
        <taxon>Bacillati</taxon>
        <taxon>Actinomycetota</taxon>
        <taxon>Actinomycetes</taxon>
        <taxon>Streptosporangiales</taxon>
        <taxon>Streptosporangiaceae</taxon>
        <taxon>Nonomuraea</taxon>
    </lineage>
</organism>
<comment type="caution">
    <text evidence="3">The sequence shown here is derived from an EMBL/GenBank/DDBJ whole genome shotgun (WGS) entry which is preliminary data.</text>
</comment>
<dbReference type="SUPFAM" id="SSF63829">
    <property type="entry name" value="Calcium-dependent phosphotriesterase"/>
    <property type="match status" value="1"/>
</dbReference>
<evidence type="ECO:0000313" key="4">
    <source>
        <dbReference type="Proteomes" id="UP001500630"/>
    </source>
</evidence>
<name>A0ABP6YZR9_9ACTN</name>
<proteinExistence type="inferred from homology"/>
<accession>A0ABP6YZR9</accession>
<dbReference type="PANTHER" id="PTHR10907:SF47">
    <property type="entry name" value="REGUCALCIN"/>
    <property type="match status" value="1"/>
</dbReference>
<dbReference type="PANTHER" id="PTHR10907">
    <property type="entry name" value="REGUCALCIN"/>
    <property type="match status" value="1"/>
</dbReference>
<evidence type="ECO:0000313" key="3">
    <source>
        <dbReference type="EMBL" id="GAA3592034.1"/>
    </source>
</evidence>
<gene>
    <name evidence="3" type="ORF">GCM10022419_088600</name>
</gene>
<dbReference type="PRINTS" id="PR01790">
    <property type="entry name" value="SMP30FAMILY"/>
</dbReference>
<dbReference type="Pfam" id="PF08450">
    <property type="entry name" value="SGL"/>
    <property type="match status" value="1"/>
</dbReference>
<protein>
    <submittedName>
        <fullName evidence="3">SMP-30/gluconolactonase/LRE family protein</fullName>
    </submittedName>
</protein>
<dbReference type="InterPro" id="IPR011042">
    <property type="entry name" value="6-blade_b-propeller_TolB-like"/>
</dbReference>
<dbReference type="EMBL" id="BAABDQ010000027">
    <property type="protein sequence ID" value="GAA3592034.1"/>
    <property type="molecule type" value="Genomic_DNA"/>
</dbReference>
<sequence>MELQAVPVPRARLGEGPRWDAGTGTLLWVDIPAGLVHRLDPAGDEQETIDVGQPVGVAVPRAEGGLALAVRDGFAVLADGEPAVRDGFAVLADGELIVTAAVTAAERPGNRMNDGACDRAGRFFAGTKAEDDTPGAGNLYRLDPGRSCERVLTGVTISNGIGWSPDERLCYYVDTPSDQVDVFDYDPATGELTGRRRFARLPQPDGLTVDAAGYVWVALWGGASVVRLRPDGGHDLTLQVPAANVTSCAFGGPGLDDLYVTTAWDGSTGGELWRCRTPFTGLPANPFRDLA</sequence>
<dbReference type="InterPro" id="IPR013658">
    <property type="entry name" value="SGL"/>
</dbReference>
<keyword evidence="4" id="KW-1185">Reference proteome</keyword>
<dbReference type="Gene3D" id="2.120.10.30">
    <property type="entry name" value="TolB, C-terminal domain"/>
    <property type="match status" value="1"/>
</dbReference>
<feature type="domain" description="SMP-30/Gluconolactonase/LRE-like region" evidence="2">
    <location>
        <begin position="13"/>
        <end position="263"/>
    </location>
</feature>
<dbReference type="InterPro" id="IPR005511">
    <property type="entry name" value="SMP-30"/>
</dbReference>
<reference evidence="4" key="1">
    <citation type="journal article" date="2019" name="Int. J. Syst. Evol. Microbiol.">
        <title>The Global Catalogue of Microorganisms (GCM) 10K type strain sequencing project: providing services to taxonomists for standard genome sequencing and annotation.</title>
        <authorList>
            <consortium name="The Broad Institute Genomics Platform"/>
            <consortium name="The Broad Institute Genome Sequencing Center for Infectious Disease"/>
            <person name="Wu L."/>
            <person name="Ma J."/>
        </authorList>
    </citation>
    <scope>NUCLEOTIDE SEQUENCE [LARGE SCALE GENOMIC DNA]</scope>
    <source>
        <strain evidence="4">JCM 17326</strain>
    </source>
</reference>